<comment type="caution">
    <text evidence="3">The sequence shown here is derived from an EMBL/GenBank/DDBJ whole genome shotgun (WGS) entry which is preliminary data.</text>
</comment>
<organism evidence="3 4">
    <name type="scientific">Pseudooceanicola lipolyticus</name>
    <dbReference type="NCBI Taxonomy" id="2029104"/>
    <lineage>
        <taxon>Bacteria</taxon>
        <taxon>Pseudomonadati</taxon>
        <taxon>Pseudomonadota</taxon>
        <taxon>Alphaproteobacteria</taxon>
        <taxon>Rhodobacterales</taxon>
        <taxon>Paracoccaceae</taxon>
        <taxon>Pseudooceanicola</taxon>
    </lineage>
</organism>
<evidence type="ECO:0000259" key="2">
    <source>
        <dbReference type="Pfam" id="PF07331"/>
    </source>
</evidence>
<dbReference type="EMBL" id="PGTB01000047">
    <property type="protein sequence ID" value="PJE36329.1"/>
    <property type="molecule type" value="Genomic_DNA"/>
</dbReference>
<keyword evidence="4" id="KW-1185">Reference proteome</keyword>
<dbReference type="RefSeq" id="WP_100162867.1">
    <property type="nucleotide sequence ID" value="NZ_PGTB01000047.1"/>
</dbReference>
<accession>A0A2M8J0N2</accession>
<keyword evidence="1" id="KW-0472">Membrane</keyword>
<evidence type="ECO:0000313" key="4">
    <source>
        <dbReference type="Proteomes" id="UP000231553"/>
    </source>
</evidence>
<keyword evidence="1" id="KW-0812">Transmembrane</keyword>
<gene>
    <name evidence="3" type="ORF">CVM52_12690</name>
</gene>
<evidence type="ECO:0000313" key="3">
    <source>
        <dbReference type="EMBL" id="PJE36329.1"/>
    </source>
</evidence>
<dbReference type="AlphaFoldDB" id="A0A2M8J0N2"/>
<proteinExistence type="predicted"/>
<dbReference type="Pfam" id="PF07331">
    <property type="entry name" value="TctB"/>
    <property type="match status" value="1"/>
</dbReference>
<protein>
    <recommendedName>
        <fullName evidence="2">DUF1468 domain-containing protein</fullName>
    </recommendedName>
</protein>
<feature type="transmembrane region" description="Helical" evidence="1">
    <location>
        <begin position="15"/>
        <end position="39"/>
    </location>
</feature>
<feature type="domain" description="DUF1468" evidence="2">
    <location>
        <begin position="18"/>
        <end position="158"/>
    </location>
</feature>
<feature type="transmembrane region" description="Helical" evidence="1">
    <location>
        <begin position="51"/>
        <end position="71"/>
    </location>
</feature>
<dbReference type="OrthoDB" id="7863995at2"/>
<feature type="transmembrane region" description="Helical" evidence="1">
    <location>
        <begin position="92"/>
        <end position="125"/>
    </location>
</feature>
<feature type="transmembrane region" description="Helical" evidence="1">
    <location>
        <begin position="131"/>
        <end position="153"/>
    </location>
</feature>
<name>A0A2M8J0N2_9RHOB</name>
<reference evidence="3 4" key="1">
    <citation type="journal article" date="2018" name="Int. J. Syst. Evol. Microbiol.">
        <title>Pseudooceanicola lipolyticus sp. nov., a marine alphaproteobacterium, reclassification of Oceanicola flagellatus as Pseudooceanicola flagellatus comb. nov. and emended description of the genus Pseudooceanicola.</title>
        <authorList>
            <person name="Huang M.-M."/>
            <person name="Guo L.-L."/>
            <person name="Wu Y.-H."/>
            <person name="Lai Q.-L."/>
            <person name="Shao Z.-Z."/>
            <person name="Wang C.-S."/>
            <person name="Wu M."/>
            <person name="Xu X.-W."/>
        </authorList>
    </citation>
    <scope>NUCLEOTIDE SEQUENCE [LARGE SCALE GENOMIC DNA]</scope>
    <source>
        <strain evidence="3 4">157</strain>
    </source>
</reference>
<dbReference type="InterPro" id="IPR009936">
    <property type="entry name" value="DUF1468"/>
</dbReference>
<sequence length="158" mass="16589">MSNVKQTDQGAARRLDFICGVVLAVLSLVALVWVIPAAVPGEASRGEVAPSFFPKLTAGIIFICSLALAVLNRDALRANARIGGWTILGEIAGWGVLATIIMLLLIHVGLVPASILATAVATVVARYRGHWGIPVVVAVALPFVLRFGVQALFSIELP</sequence>
<evidence type="ECO:0000256" key="1">
    <source>
        <dbReference type="SAM" id="Phobius"/>
    </source>
</evidence>
<keyword evidence="1" id="KW-1133">Transmembrane helix</keyword>
<dbReference type="Proteomes" id="UP000231553">
    <property type="component" value="Unassembled WGS sequence"/>
</dbReference>